<evidence type="ECO:0000313" key="3">
    <source>
        <dbReference type="Proteomes" id="UP000184330"/>
    </source>
</evidence>
<feature type="chain" id="PRO_5013041254" evidence="1">
    <location>
        <begin position="28"/>
        <end position="212"/>
    </location>
</feature>
<keyword evidence="3" id="KW-1185">Reference proteome</keyword>
<feature type="signal peptide" evidence="1">
    <location>
        <begin position="1"/>
        <end position="27"/>
    </location>
</feature>
<dbReference type="OrthoDB" id="3466524at2759"/>
<evidence type="ECO:0000313" key="2">
    <source>
        <dbReference type="EMBL" id="CZR51842.1"/>
    </source>
</evidence>
<dbReference type="Proteomes" id="UP000184330">
    <property type="component" value="Unassembled WGS sequence"/>
</dbReference>
<evidence type="ECO:0000256" key="1">
    <source>
        <dbReference type="SAM" id="SignalP"/>
    </source>
</evidence>
<dbReference type="EMBL" id="FJOG01000002">
    <property type="protein sequence ID" value="CZR51842.1"/>
    <property type="molecule type" value="Genomic_DNA"/>
</dbReference>
<accession>A0A1L7WGD4</accession>
<name>A0A1L7WGD4_9HELO</name>
<gene>
    <name evidence="2" type="ORF">PAC_01719</name>
</gene>
<keyword evidence="1" id="KW-0732">Signal</keyword>
<dbReference type="STRING" id="576137.A0A1L7WGD4"/>
<dbReference type="PANTHER" id="PTHR35605">
    <property type="entry name" value="ECP2 EFFECTOR PROTEIN DOMAIN-CONTAINING PROTEIN-RELATED"/>
    <property type="match status" value="1"/>
</dbReference>
<proteinExistence type="predicted"/>
<reference evidence="2 3" key="1">
    <citation type="submission" date="2016-03" db="EMBL/GenBank/DDBJ databases">
        <authorList>
            <person name="Ploux O."/>
        </authorList>
    </citation>
    <scope>NUCLEOTIDE SEQUENCE [LARGE SCALE GENOMIC DNA]</scope>
    <source>
        <strain evidence="2 3">UAMH 11012</strain>
    </source>
</reference>
<sequence>MALSKASQTITLILALLLAFSVNTASAAAPFGIAKYEGYTEGVLGINGTIFGVEVEMYGTMEQIFEQFAKEHPEVELDFKNETAATSRATRGVDNKADLNCCPKDPFGWTGAAVKTIEDGIWYPQHVNALCTVGKRSCVRVSCSYRAGIYLCNDNYYDIAPNCVYIASYAQDLINSCPSRLWNGKRWYDAVCGQEFDTDNYNVIVHYANEGC</sequence>
<dbReference type="SUPFAM" id="SSF53182">
    <property type="entry name" value="Pyrrolidone carboxyl peptidase (pyroglutamate aminopeptidase)"/>
    <property type="match status" value="1"/>
</dbReference>
<dbReference type="AlphaFoldDB" id="A0A1L7WGD4"/>
<dbReference type="InterPro" id="IPR036440">
    <property type="entry name" value="Peptidase_C15-like_sf"/>
</dbReference>
<organism evidence="2 3">
    <name type="scientific">Phialocephala subalpina</name>
    <dbReference type="NCBI Taxonomy" id="576137"/>
    <lineage>
        <taxon>Eukaryota</taxon>
        <taxon>Fungi</taxon>
        <taxon>Dikarya</taxon>
        <taxon>Ascomycota</taxon>
        <taxon>Pezizomycotina</taxon>
        <taxon>Leotiomycetes</taxon>
        <taxon>Helotiales</taxon>
        <taxon>Mollisiaceae</taxon>
        <taxon>Phialocephala</taxon>
        <taxon>Phialocephala fortinii species complex</taxon>
    </lineage>
</organism>
<dbReference type="PANTHER" id="PTHR35605:SF1">
    <property type="entry name" value="ECP2 EFFECTOR PROTEIN DOMAIN-CONTAINING PROTEIN-RELATED"/>
    <property type="match status" value="1"/>
</dbReference>
<protein>
    <submittedName>
        <fullName evidence="2">Uncharacterized protein</fullName>
    </submittedName>
</protein>